<dbReference type="SUPFAM" id="SSF48371">
    <property type="entry name" value="ARM repeat"/>
    <property type="match status" value="1"/>
</dbReference>
<gene>
    <name evidence="1" type="ORF">PCOR1329_LOCUS60279</name>
</gene>
<dbReference type="Proteomes" id="UP001189429">
    <property type="component" value="Unassembled WGS sequence"/>
</dbReference>
<dbReference type="EMBL" id="CAUYUJ010017541">
    <property type="protein sequence ID" value="CAK0875666.1"/>
    <property type="molecule type" value="Genomic_DNA"/>
</dbReference>
<sequence>MTTGPLRAGAVDSGSTAGSADLLAALEALADCAGRLATEPLKGTIGNAAAVLVAQVEASCRDSVKFLLAGLCVPGEGADAQNDRVWVLHQMCRHSESAKRWFNELGGSAALGTVLGAHGDSYELVQTGVWLAHEIHGPAGIIGLFGHDSTAVRAAALWALHALLGRQKGLSEELSDSGLVACVLEALRAAQRVPPEQHTCELQLACCSVLQYLLEERPIRSSVFLAHGGGEALTTALRAAFALGEDWASLVSASAKLATAVAAGSEQSVQQLRRDGLLEALVNNGSGGALPERCAGDVLWALGQIGGVAVVLEAMVRLPGPGSLRGGMVALAERSRGTPPRRTSACIRRWRPRCWTSRGRAGCPRPSTSRSR</sequence>
<organism evidence="1 2">
    <name type="scientific">Prorocentrum cordatum</name>
    <dbReference type="NCBI Taxonomy" id="2364126"/>
    <lineage>
        <taxon>Eukaryota</taxon>
        <taxon>Sar</taxon>
        <taxon>Alveolata</taxon>
        <taxon>Dinophyceae</taxon>
        <taxon>Prorocentrales</taxon>
        <taxon>Prorocentraceae</taxon>
        <taxon>Prorocentrum</taxon>
    </lineage>
</organism>
<dbReference type="InterPro" id="IPR011989">
    <property type="entry name" value="ARM-like"/>
</dbReference>
<evidence type="ECO:0000313" key="2">
    <source>
        <dbReference type="Proteomes" id="UP001189429"/>
    </source>
</evidence>
<evidence type="ECO:0000313" key="1">
    <source>
        <dbReference type="EMBL" id="CAK0875666.1"/>
    </source>
</evidence>
<keyword evidence="2" id="KW-1185">Reference proteome</keyword>
<accession>A0ABN9VUE9</accession>
<proteinExistence type="predicted"/>
<dbReference type="InterPro" id="IPR016024">
    <property type="entry name" value="ARM-type_fold"/>
</dbReference>
<name>A0ABN9VUE9_9DINO</name>
<protein>
    <submittedName>
        <fullName evidence="1">Uncharacterized protein</fullName>
    </submittedName>
</protein>
<dbReference type="Gene3D" id="1.25.10.10">
    <property type="entry name" value="Leucine-rich Repeat Variant"/>
    <property type="match status" value="1"/>
</dbReference>
<reference evidence="1" key="1">
    <citation type="submission" date="2023-10" db="EMBL/GenBank/DDBJ databases">
        <authorList>
            <person name="Chen Y."/>
            <person name="Shah S."/>
            <person name="Dougan E. K."/>
            <person name="Thang M."/>
            <person name="Chan C."/>
        </authorList>
    </citation>
    <scope>NUCLEOTIDE SEQUENCE [LARGE SCALE GENOMIC DNA]</scope>
</reference>
<comment type="caution">
    <text evidence="1">The sequence shown here is derived from an EMBL/GenBank/DDBJ whole genome shotgun (WGS) entry which is preliminary data.</text>
</comment>